<dbReference type="SUPFAM" id="SSF51338">
    <property type="entry name" value="Composite domain of metallo-dependent hydrolases"/>
    <property type="match status" value="1"/>
</dbReference>
<dbReference type="InterPro" id="IPR055156">
    <property type="entry name" value="HutF-like_N"/>
</dbReference>
<dbReference type="OrthoDB" id="9796020at2"/>
<sequence>MKRFLCTHALLSDGWQSDVLIEVDAQGVIASVQYGVRDVPEKTERLSGLVLPSMVNLHSHAFQRAMAGLAEVAGDPQDSFWTWREQMYHLVSHLSPEQVGVIAAYLYIDMLKGGYTQVAEFNYLHHDKDGKAYQQDEMAIHLINAAGDAGIGQTLLPVLYRYSGFGGQAAQPLQQRFIQDTEAYLSRFAELQQHISGKALHHAGICFHSLRAVSPAQIEQVLSHTPTDLPVHIHIAEQMKEVNDCISWSGQRPVEWLYDHAAVDFRWCLVHATHLTEQEVASVAASQAVVGICTTTEANLGDGIFPAVDYMQQGGRWGVGSDSHVSVSAMEELRWLEYGQRLRDQRRNRLVDPATGSVGDMLWQQAAAGGSQACGVKLGTLAVGQRADWLVVEQNEWLENLPSSLWLNRWLFSGHSQMIRDVYVAGKQVIEQGHHPLESTICQQFSQVMKALKIA</sequence>
<dbReference type="RefSeq" id="WP_073580315.1">
    <property type="nucleotide sequence ID" value="NZ_AP024897.1"/>
</dbReference>
<dbReference type="Proteomes" id="UP000184600">
    <property type="component" value="Unassembled WGS sequence"/>
</dbReference>
<evidence type="ECO:0000256" key="1">
    <source>
        <dbReference type="ARBA" id="ARBA00001947"/>
    </source>
</evidence>
<dbReference type="InterPro" id="IPR051607">
    <property type="entry name" value="Metallo-dep_hydrolases"/>
</dbReference>
<gene>
    <name evidence="7" type="ORF">VQ7734_01121</name>
</gene>
<feature type="domain" description="Amidohydrolase-related" evidence="5">
    <location>
        <begin position="49"/>
        <end position="429"/>
    </location>
</feature>
<feature type="domain" description="Formimidoylglutamate deiminase N-terminal" evidence="6">
    <location>
        <begin position="8"/>
        <end position="36"/>
    </location>
</feature>
<dbReference type="GO" id="GO:0046872">
    <property type="term" value="F:metal ion binding"/>
    <property type="evidence" value="ECO:0007669"/>
    <property type="project" value="UniProtKB-KW"/>
</dbReference>
<evidence type="ECO:0000256" key="3">
    <source>
        <dbReference type="ARBA" id="ARBA00022801"/>
    </source>
</evidence>
<dbReference type="NCBIfam" id="NF006682">
    <property type="entry name" value="PRK09229.1-3"/>
    <property type="match status" value="1"/>
</dbReference>
<keyword evidence="3 7" id="KW-0378">Hydrolase</keyword>
<dbReference type="NCBIfam" id="NF006681">
    <property type="entry name" value="PRK09229.1-2"/>
    <property type="match status" value="1"/>
</dbReference>
<evidence type="ECO:0000256" key="4">
    <source>
        <dbReference type="ARBA" id="ARBA00022833"/>
    </source>
</evidence>
<dbReference type="EC" id="3.5.4.32" evidence="7"/>
<dbReference type="SUPFAM" id="SSF51556">
    <property type="entry name" value="Metallo-dependent hydrolases"/>
    <property type="match status" value="1"/>
</dbReference>
<dbReference type="STRING" id="1117707.VQ7734_01121"/>
<keyword evidence="8" id="KW-1185">Reference proteome</keyword>
<evidence type="ECO:0000313" key="7">
    <source>
        <dbReference type="EMBL" id="SHO55394.1"/>
    </source>
</evidence>
<dbReference type="InterPro" id="IPR011059">
    <property type="entry name" value="Metal-dep_hydrolase_composite"/>
</dbReference>
<protein>
    <submittedName>
        <fullName evidence="7">8-oxoguanine deaminase</fullName>
        <ecNumber evidence="7">3.5.4.32</ecNumber>
    </submittedName>
</protein>
<dbReference type="NCBIfam" id="TIGR02022">
    <property type="entry name" value="hutF"/>
    <property type="match status" value="1"/>
</dbReference>
<dbReference type="GO" id="GO:0102127">
    <property type="term" value="F:8-oxoguanine deaminase activity"/>
    <property type="evidence" value="ECO:0007669"/>
    <property type="project" value="UniProtKB-EC"/>
</dbReference>
<name>A0A1M7YRY5_9VIBR</name>
<reference evidence="8" key="1">
    <citation type="submission" date="2016-12" db="EMBL/GenBank/DDBJ databases">
        <authorList>
            <person name="Rodrigo-Torres L."/>
            <person name="Arahal R.D."/>
            <person name="Lucena T."/>
        </authorList>
    </citation>
    <scope>NUCLEOTIDE SEQUENCE [LARGE SCALE GENOMIC DNA]</scope>
</reference>
<proteinExistence type="predicted"/>
<organism evidence="7 8">
    <name type="scientific">Vibrio quintilis</name>
    <dbReference type="NCBI Taxonomy" id="1117707"/>
    <lineage>
        <taxon>Bacteria</taxon>
        <taxon>Pseudomonadati</taxon>
        <taxon>Pseudomonadota</taxon>
        <taxon>Gammaproteobacteria</taxon>
        <taxon>Vibrionales</taxon>
        <taxon>Vibrionaceae</taxon>
        <taxon>Vibrio</taxon>
    </lineage>
</organism>
<dbReference type="AlphaFoldDB" id="A0A1M7YRY5"/>
<evidence type="ECO:0000313" key="8">
    <source>
        <dbReference type="Proteomes" id="UP000184600"/>
    </source>
</evidence>
<dbReference type="GO" id="GO:0019239">
    <property type="term" value="F:deaminase activity"/>
    <property type="evidence" value="ECO:0007669"/>
    <property type="project" value="TreeGrafter"/>
</dbReference>
<dbReference type="Gene3D" id="3.20.20.140">
    <property type="entry name" value="Metal-dependent hydrolases"/>
    <property type="match status" value="1"/>
</dbReference>
<dbReference type="Pfam" id="PF22429">
    <property type="entry name" value="HutF_N"/>
    <property type="match status" value="1"/>
</dbReference>
<dbReference type="NCBIfam" id="NF006684">
    <property type="entry name" value="PRK09229.1-5"/>
    <property type="match status" value="1"/>
</dbReference>
<dbReference type="GO" id="GO:0005829">
    <property type="term" value="C:cytosol"/>
    <property type="evidence" value="ECO:0007669"/>
    <property type="project" value="TreeGrafter"/>
</dbReference>
<accession>A0A1M7YRY5</accession>
<evidence type="ECO:0000259" key="6">
    <source>
        <dbReference type="Pfam" id="PF22429"/>
    </source>
</evidence>
<dbReference type="InterPro" id="IPR006680">
    <property type="entry name" value="Amidohydro-rel"/>
</dbReference>
<dbReference type="Pfam" id="PF01979">
    <property type="entry name" value="Amidohydro_1"/>
    <property type="match status" value="1"/>
</dbReference>
<keyword evidence="4" id="KW-0862">Zinc</keyword>
<dbReference type="PANTHER" id="PTHR11271">
    <property type="entry name" value="GUANINE DEAMINASE"/>
    <property type="match status" value="1"/>
</dbReference>
<comment type="cofactor">
    <cofactor evidence="1">
        <name>Zn(2+)</name>
        <dbReference type="ChEBI" id="CHEBI:29105"/>
    </cofactor>
</comment>
<dbReference type="InterPro" id="IPR010252">
    <property type="entry name" value="HutF"/>
</dbReference>
<dbReference type="EMBL" id="FRFG01000013">
    <property type="protein sequence ID" value="SHO55394.1"/>
    <property type="molecule type" value="Genomic_DNA"/>
</dbReference>
<dbReference type="PANTHER" id="PTHR11271:SF48">
    <property type="entry name" value="AMIDOHYDROLASE-RELATED DOMAIN-CONTAINING PROTEIN"/>
    <property type="match status" value="1"/>
</dbReference>
<evidence type="ECO:0000259" key="5">
    <source>
        <dbReference type="Pfam" id="PF01979"/>
    </source>
</evidence>
<dbReference type="Gene3D" id="2.30.40.10">
    <property type="entry name" value="Urease, subunit C, domain 1"/>
    <property type="match status" value="1"/>
</dbReference>
<keyword evidence="2" id="KW-0479">Metal-binding</keyword>
<dbReference type="InterPro" id="IPR032466">
    <property type="entry name" value="Metal_Hydrolase"/>
</dbReference>
<evidence type="ECO:0000256" key="2">
    <source>
        <dbReference type="ARBA" id="ARBA00022723"/>
    </source>
</evidence>